<evidence type="ECO:0000256" key="1">
    <source>
        <dbReference type="SAM" id="MobiDB-lite"/>
    </source>
</evidence>
<feature type="region of interest" description="Disordered" evidence="1">
    <location>
        <begin position="116"/>
        <end position="137"/>
    </location>
</feature>
<gene>
    <name evidence="2" type="ORF">O181_073197</name>
</gene>
<dbReference type="AlphaFoldDB" id="A0A9Q3F8K3"/>
<dbReference type="Proteomes" id="UP000765509">
    <property type="component" value="Unassembled WGS sequence"/>
</dbReference>
<protein>
    <submittedName>
        <fullName evidence="2">Uncharacterized protein</fullName>
    </submittedName>
</protein>
<proteinExistence type="predicted"/>
<dbReference type="EMBL" id="AVOT02038578">
    <property type="protein sequence ID" value="MBW0533482.1"/>
    <property type="molecule type" value="Genomic_DNA"/>
</dbReference>
<name>A0A9Q3F8K3_9BASI</name>
<comment type="caution">
    <text evidence="2">The sequence shown here is derived from an EMBL/GenBank/DDBJ whole genome shotgun (WGS) entry which is preliminary data.</text>
</comment>
<evidence type="ECO:0000313" key="2">
    <source>
        <dbReference type="EMBL" id="MBW0533482.1"/>
    </source>
</evidence>
<keyword evidence="3" id="KW-1185">Reference proteome</keyword>
<sequence>MAPQDGPPINQPRPPLQHWGSTYSYGPGPCQWAQAIWVKIWSHVPPGIPAYGANLALGYSNNPQGPQTMDLRICNDLKDQERPKRPLITILSLMAIVMTRTQNAQDDPKWPRVIFKPNIKDNGDKNPPWIMPKFKSG</sequence>
<organism evidence="2 3">
    <name type="scientific">Austropuccinia psidii MF-1</name>
    <dbReference type="NCBI Taxonomy" id="1389203"/>
    <lineage>
        <taxon>Eukaryota</taxon>
        <taxon>Fungi</taxon>
        <taxon>Dikarya</taxon>
        <taxon>Basidiomycota</taxon>
        <taxon>Pucciniomycotina</taxon>
        <taxon>Pucciniomycetes</taxon>
        <taxon>Pucciniales</taxon>
        <taxon>Sphaerophragmiaceae</taxon>
        <taxon>Austropuccinia</taxon>
    </lineage>
</organism>
<reference evidence="2" key="1">
    <citation type="submission" date="2021-03" db="EMBL/GenBank/DDBJ databases">
        <title>Draft genome sequence of rust myrtle Austropuccinia psidii MF-1, a brazilian biotype.</title>
        <authorList>
            <person name="Quecine M.C."/>
            <person name="Pachon D.M.R."/>
            <person name="Bonatelli M.L."/>
            <person name="Correr F.H."/>
            <person name="Franceschini L.M."/>
            <person name="Leite T.F."/>
            <person name="Margarido G.R.A."/>
            <person name="Almeida C.A."/>
            <person name="Ferrarezi J.A."/>
            <person name="Labate C.A."/>
        </authorList>
    </citation>
    <scope>NUCLEOTIDE SEQUENCE</scope>
    <source>
        <strain evidence="2">MF-1</strain>
    </source>
</reference>
<accession>A0A9Q3F8K3</accession>
<evidence type="ECO:0000313" key="3">
    <source>
        <dbReference type="Proteomes" id="UP000765509"/>
    </source>
</evidence>